<dbReference type="EMBL" id="JAOPKZ010000017">
    <property type="protein sequence ID" value="MCU5746965.1"/>
    <property type="molecule type" value="Genomic_DNA"/>
</dbReference>
<proteinExistence type="predicted"/>
<evidence type="ECO:0000259" key="1">
    <source>
        <dbReference type="Pfam" id="PF01610"/>
    </source>
</evidence>
<dbReference type="Pfam" id="PF01610">
    <property type="entry name" value="DDE_Tnp_ISL3"/>
    <property type="match status" value="1"/>
</dbReference>
<dbReference type="NCBIfam" id="NF033550">
    <property type="entry name" value="transpos_ISL3"/>
    <property type="match status" value="1"/>
</dbReference>
<dbReference type="InterPro" id="IPR002560">
    <property type="entry name" value="Transposase_DDE"/>
</dbReference>
<evidence type="ECO:0000313" key="3">
    <source>
        <dbReference type="Proteomes" id="UP001209553"/>
    </source>
</evidence>
<name>A0ABT2QSM3_9STAP</name>
<accession>A0ABT2QSM3</accession>
<organism evidence="2 3">
    <name type="scientific">Staphylococcus marylandisciuri</name>
    <dbReference type="NCBI Taxonomy" id="2981529"/>
    <lineage>
        <taxon>Bacteria</taxon>
        <taxon>Bacillati</taxon>
        <taxon>Bacillota</taxon>
        <taxon>Bacilli</taxon>
        <taxon>Bacillales</taxon>
        <taxon>Staphylococcaceae</taxon>
        <taxon>Staphylococcus</taxon>
    </lineage>
</organism>
<gene>
    <name evidence="2" type="ORF">N9R04_09775</name>
</gene>
<reference evidence="2 3" key="1">
    <citation type="journal article" date="2023" name="Int. J. Syst. Evol. Microbiol.">
        <title>Streptococcus sciuri sp. nov., Staphylococcus marylandisciuri sp. nov. and Staphylococcus americanisciuri sp. nov., isolated from faeces of eastern grey squirrel (Sciurus carolinensis).</title>
        <authorList>
            <person name="Volokhov D.V."/>
            <person name="Zagorodnyaya T.A."/>
            <person name="Furtak V.A."/>
            <person name="Nattanmai G."/>
            <person name="Randall L."/>
            <person name="Jose S."/>
            <person name="Gao Y."/>
            <person name="Eisenberg T."/>
            <person name="Delmonte P."/>
            <person name="Blom J."/>
            <person name="Mitchell K.K."/>
        </authorList>
    </citation>
    <scope>NUCLEOTIDE SEQUENCE [LARGE SCALE GENOMIC DNA]</scope>
    <source>
        <strain evidence="2 3">SQ8-PEA</strain>
    </source>
</reference>
<dbReference type="Proteomes" id="UP001209553">
    <property type="component" value="Unassembled WGS sequence"/>
</dbReference>
<keyword evidence="3" id="KW-1185">Reference proteome</keyword>
<comment type="caution">
    <text evidence="2">The sequence shown here is derived from an EMBL/GenBank/DDBJ whole genome shotgun (WGS) entry which is preliminary data.</text>
</comment>
<dbReference type="InterPro" id="IPR047951">
    <property type="entry name" value="Transpos_ISL3"/>
</dbReference>
<dbReference type="RefSeq" id="WP_262856667.1">
    <property type="nucleotide sequence ID" value="NZ_JAOPKZ010000017.1"/>
</dbReference>
<feature type="domain" description="Transposase IS204/IS1001/IS1096/IS1165 DDE" evidence="1">
    <location>
        <begin position="159"/>
        <end position="412"/>
    </location>
</feature>
<protein>
    <submittedName>
        <fullName evidence="2">ISL3 family transposase</fullName>
    </submittedName>
</protein>
<evidence type="ECO:0000313" key="2">
    <source>
        <dbReference type="EMBL" id="MCU5746965.1"/>
    </source>
</evidence>
<sequence>MPYTYNKTNYLGLKVDNIYFSNELPQEIYYKCIKTLFYKAVLTYDAIACECCGIKNGKRHTLIYLGEIIYKPAYLELNKQRFYCKACGETFTAKTSFVQPKSSISNSVKLAIAEKAAEARSEKAIAHDLFISPSTVHRQMKIIAQQVKPKISDILPNHLSFDEFKSTKDVEGAMSFIYCDGSTHEILDILPDRRKGELEKYFSRLPLKTRARVKTISIDMYKPYIELIKKLFLNARIIIDRFHIVQAINREINRCRVSVMNSKRKSNRPEYNKLKRYWRLFLKNPYQLNSINYHPFRLFKSWQSTYSALQYLLTLDDKLEATYRIGHQILNALRMNDIKHFEEALSKAENEEIFEGLKRIIKTFKDYLPFIENTMTYPKFTNGPIEGIINKIKLIKRNAYGYRNFINFRNRILIISRLFVSKHKKYIKQHRKELLDVSNIYIFIDQPLLTNSPFFMKDALNI</sequence>
<dbReference type="PANTHER" id="PTHR33498:SF1">
    <property type="entry name" value="TRANSPOSASE FOR INSERTION SEQUENCE ELEMENT IS1557"/>
    <property type="match status" value="1"/>
</dbReference>
<dbReference type="PANTHER" id="PTHR33498">
    <property type="entry name" value="TRANSPOSASE FOR INSERTION SEQUENCE ELEMENT IS1557"/>
    <property type="match status" value="1"/>
</dbReference>